<dbReference type="InterPro" id="IPR003594">
    <property type="entry name" value="HATPase_dom"/>
</dbReference>
<evidence type="ECO:0000256" key="7">
    <source>
        <dbReference type="SAM" id="Phobius"/>
    </source>
</evidence>
<evidence type="ECO:0000256" key="4">
    <source>
        <dbReference type="ARBA" id="ARBA00022741"/>
    </source>
</evidence>
<dbReference type="PANTHER" id="PTHR44936">
    <property type="entry name" value="SENSOR PROTEIN CREC"/>
    <property type="match status" value="1"/>
</dbReference>
<dbReference type="SUPFAM" id="SSF55874">
    <property type="entry name" value="ATPase domain of HSP90 chaperone/DNA topoisomerase II/histidine kinase"/>
    <property type="match status" value="1"/>
</dbReference>
<evidence type="ECO:0000256" key="5">
    <source>
        <dbReference type="ARBA" id="ARBA00022777"/>
    </source>
</evidence>
<evidence type="ECO:0000313" key="9">
    <source>
        <dbReference type="EMBL" id="NJR78585.1"/>
    </source>
</evidence>
<keyword evidence="3" id="KW-0808">Transferase</keyword>
<organism evidence="9 10">
    <name type="scientific">Sphingomonas corticis</name>
    <dbReference type="NCBI Taxonomy" id="2722791"/>
    <lineage>
        <taxon>Bacteria</taxon>
        <taxon>Pseudomonadati</taxon>
        <taxon>Pseudomonadota</taxon>
        <taxon>Alphaproteobacteria</taxon>
        <taxon>Sphingomonadales</taxon>
        <taxon>Sphingomonadaceae</taxon>
        <taxon>Sphingomonas</taxon>
    </lineage>
</organism>
<dbReference type="GO" id="GO:0016301">
    <property type="term" value="F:kinase activity"/>
    <property type="evidence" value="ECO:0007669"/>
    <property type="project" value="UniProtKB-KW"/>
</dbReference>
<dbReference type="SMART" id="SM00387">
    <property type="entry name" value="HATPase_c"/>
    <property type="match status" value="1"/>
</dbReference>
<gene>
    <name evidence="9" type="ORF">HBH26_08305</name>
</gene>
<proteinExistence type="predicted"/>
<keyword evidence="7" id="KW-0812">Transmembrane</keyword>
<dbReference type="InterPro" id="IPR005467">
    <property type="entry name" value="His_kinase_dom"/>
</dbReference>
<dbReference type="Gene3D" id="3.30.565.10">
    <property type="entry name" value="Histidine kinase-like ATPase, C-terminal domain"/>
    <property type="match status" value="1"/>
</dbReference>
<dbReference type="InterPro" id="IPR050980">
    <property type="entry name" value="2C_sensor_his_kinase"/>
</dbReference>
<reference evidence="9 10" key="1">
    <citation type="submission" date="2020-03" db="EMBL/GenBank/DDBJ databases">
        <authorList>
            <person name="Wang L."/>
            <person name="He N."/>
            <person name="Li Y."/>
            <person name="Fang Y."/>
            <person name="Zhang F."/>
        </authorList>
    </citation>
    <scope>NUCLEOTIDE SEQUENCE [LARGE SCALE GENOMIC DNA]</scope>
    <source>
        <strain evidence="9 10">36D10-4-7</strain>
    </source>
</reference>
<dbReference type="InterPro" id="IPR004358">
    <property type="entry name" value="Sig_transdc_His_kin-like_C"/>
</dbReference>
<keyword evidence="6" id="KW-0067">ATP-binding</keyword>
<evidence type="ECO:0000256" key="3">
    <source>
        <dbReference type="ARBA" id="ARBA00022679"/>
    </source>
</evidence>
<evidence type="ECO:0000256" key="6">
    <source>
        <dbReference type="ARBA" id="ARBA00022840"/>
    </source>
</evidence>
<dbReference type="Proteomes" id="UP000732399">
    <property type="component" value="Unassembled WGS sequence"/>
</dbReference>
<feature type="transmembrane region" description="Helical" evidence="7">
    <location>
        <begin position="12"/>
        <end position="31"/>
    </location>
</feature>
<dbReference type="EMBL" id="JAAVJH010000004">
    <property type="protein sequence ID" value="NJR78585.1"/>
    <property type="molecule type" value="Genomic_DNA"/>
</dbReference>
<keyword evidence="7" id="KW-1133">Transmembrane helix</keyword>
<dbReference type="Pfam" id="PF02518">
    <property type="entry name" value="HATPase_c"/>
    <property type="match status" value="1"/>
</dbReference>
<dbReference type="PROSITE" id="PS50109">
    <property type="entry name" value="HIS_KIN"/>
    <property type="match status" value="1"/>
</dbReference>
<dbReference type="RefSeq" id="WP_168134122.1">
    <property type="nucleotide sequence ID" value="NZ_JAAVJH010000004.1"/>
</dbReference>
<keyword evidence="7" id="KW-0472">Membrane</keyword>
<keyword evidence="5 9" id="KW-0418">Kinase</keyword>
<evidence type="ECO:0000259" key="8">
    <source>
        <dbReference type="PROSITE" id="PS50109"/>
    </source>
</evidence>
<dbReference type="PRINTS" id="PR00344">
    <property type="entry name" value="BCTRLSENSOR"/>
</dbReference>
<keyword evidence="4" id="KW-0547">Nucleotide-binding</keyword>
<evidence type="ECO:0000256" key="1">
    <source>
        <dbReference type="ARBA" id="ARBA00000085"/>
    </source>
</evidence>
<dbReference type="PANTHER" id="PTHR44936:SF10">
    <property type="entry name" value="SENSOR PROTEIN RSTB"/>
    <property type="match status" value="1"/>
</dbReference>
<feature type="transmembrane region" description="Helical" evidence="7">
    <location>
        <begin position="37"/>
        <end position="56"/>
    </location>
</feature>
<name>A0ABX1CKS2_9SPHN</name>
<protein>
    <recommendedName>
        <fullName evidence="2">histidine kinase</fullName>
        <ecNumber evidence="2">2.7.13.3</ecNumber>
    </recommendedName>
</protein>
<dbReference type="InterPro" id="IPR036890">
    <property type="entry name" value="HATPase_C_sf"/>
</dbReference>
<evidence type="ECO:0000256" key="2">
    <source>
        <dbReference type="ARBA" id="ARBA00012438"/>
    </source>
</evidence>
<comment type="catalytic activity">
    <reaction evidence="1">
        <text>ATP + protein L-histidine = ADP + protein N-phospho-L-histidine.</text>
        <dbReference type="EC" id="2.7.13.3"/>
    </reaction>
</comment>
<accession>A0ABX1CKS2</accession>
<comment type="caution">
    <text evidence="9">The sequence shown here is derived from an EMBL/GenBank/DDBJ whole genome shotgun (WGS) entry which is preliminary data.</text>
</comment>
<evidence type="ECO:0000313" key="10">
    <source>
        <dbReference type="Proteomes" id="UP000732399"/>
    </source>
</evidence>
<keyword evidence="10" id="KW-1185">Reference proteome</keyword>
<feature type="domain" description="Histidine kinase" evidence="8">
    <location>
        <begin position="170"/>
        <end position="372"/>
    </location>
</feature>
<dbReference type="EC" id="2.7.13.3" evidence="2"/>
<sequence length="372" mass="38931">MASEARRAAATLASGLALTVGGGLFVLAWHAGLYASAAGALLVVLWIAGASGWAVLHRPRAGGAAPAEALDPLSMRLLLDQVPVPLVHLEAGGARALNRAARALFAADERIVPVPPALADRAARRLHHEGRGWRIDAVEGRAGDRLIALVDVEAEERAAQDRAADEMIDILGHELLNGLSPIVSLADSAITAAAAGHEALPDILATLSRRIEGLEGFTRAYRTLARLPDPVRAPVRVAELADDWARLFAARFGPATRLTVEDVPRGVVTVDRDQLTQAVWALLQNGAEATGKGGEVTLRMTAPAGALVILVGDGGAGIPAAERARIFRPFHTTKPGGSGIGLSLARRIARSHGGDVTLEDTRATWFRLSVAA</sequence>